<evidence type="ECO:0000313" key="8">
    <source>
        <dbReference type="Proteomes" id="UP000322245"/>
    </source>
</evidence>
<evidence type="ECO:0000256" key="4">
    <source>
        <dbReference type="ARBA" id="ARBA00023136"/>
    </source>
</evidence>
<dbReference type="PANTHER" id="PTHR23294:SF19">
    <property type="entry name" value="DUF895 DOMAIN MEMBRANE PROTEIN-RELATED"/>
    <property type="match status" value="1"/>
</dbReference>
<comment type="subcellular location">
    <subcellularLocation>
        <location evidence="1">Membrane</location>
        <topology evidence="1">Multi-pass membrane protein</topology>
    </subcellularLocation>
</comment>
<feature type="region of interest" description="Disordered" evidence="5">
    <location>
        <begin position="496"/>
        <end position="524"/>
    </location>
</feature>
<keyword evidence="4 6" id="KW-0472">Membrane</keyword>
<feature type="transmembrane region" description="Helical" evidence="6">
    <location>
        <begin position="297"/>
        <end position="319"/>
    </location>
</feature>
<feature type="transmembrane region" description="Helical" evidence="6">
    <location>
        <begin position="468"/>
        <end position="489"/>
    </location>
</feature>
<evidence type="ECO:0000256" key="5">
    <source>
        <dbReference type="SAM" id="MobiDB-lite"/>
    </source>
</evidence>
<evidence type="ECO:0008006" key="9">
    <source>
        <dbReference type="Google" id="ProtNLM"/>
    </source>
</evidence>
<dbReference type="EMBL" id="NIDF01000066">
    <property type="protein sequence ID" value="TYJ54194.1"/>
    <property type="molecule type" value="Genomic_DNA"/>
</dbReference>
<dbReference type="Pfam" id="PF07690">
    <property type="entry name" value="MFS_1"/>
    <property type="match status" value="1"/>
</dbReference>
<dbReference type="InterPro" id="IPR011701">
    <property type="entry name" value="MFS"/>
</dbReference>
<gene>
    <name evidence="7" type="ORF">B9479_005120</name>
</gene>
<dbReference type="InterPro" id="IPR036259">
    <property type="entry name" value="MFS_trans_sf"/>
</dbReference>
<evidence type="ECO:0000256" key="1">
    <source>
        <dbReference type="ARBA" id="ARBA00004141"/>
    </source>
</evidence>
<keyword evidence="3 6" id="KW-1133">Transmembrane helix</keyword>
<feature type="transmembrane region" description="Helical" evidence="6">
    <location>
        <begin position="122"/>
        <end position="140"/>
    </location>
</feature>
<dbReference type="PANTHER" id="PTHR23294">
    <property type="entry name" value="ET TRANSLATION PRODUCT-RELATED"/>
    <property type="match status" value="1"/>
</dbReference>
<protein>
    <recommendedName>
        <fullName evidence="9">Major facilitator superfamily (MFS) profile domain-containing protein</fullName>
    </recommendedName>
</protein>
<evidence type="ECO:0000256" key="3">
    <source>
        <dbReference type="ARBA" id="ARBA00022989"/>
    </source>
</evidence>
<name>A0A5D3AU87_9TREE</name>
<feature type="transmembrane region" description="Helical" evidence="6">
    <location>
        <begin position="361"/>
        <end position="380"/>
    </location>
</feature>
<feature type="transmembrane region" description="Helical" evidence="6">
    <location>
        <begin position="152"/>
        <end position="172"/>
    </location>
</feature>
<evidence type="ECO:0000256" key="6">
    <source>
        <dbReference type="SAM" id="Phobius"/>
    </source>
</evidence>
<evidence type="ECO:0000256" key="2">
    <source>
        <dbReference type="ARBA" id="ARBA00022692"/>
    </source>
</evidence>
<sequence length="524" mass="57668">MNQPDATARSDADEKKDVDIHKVTVEALPATDDGELEDGMVDHAYLNASKSTKFYRGTLFQMFLFGAISFVGPAMSDAISNLGGGGLSKPYLSNLANSVNYAASCVVTLVGGPLINKIGIKWSCLIAAIIFPLDGSSYYVSAKYAGKDWYLLFAKILGGFTSGFLYVAETTAMLSYPHVYERGLYLGIWSAMRNSGSVIGGAINFATNYSSDAAGGIAWSTYLIFIGFECTGIIWALLLSATKKVRRSDATRVPYSRDMTWKSEFKALYKHVLNKRVCATSSADDGDNVLMTLGQTWLVFIPAFYSFFYGGVYGTYLSLHFSVRSRALSSLITPSATILMVTTYGKFLLDNKRWSQRRRGWIAFLMWAIPQMACIIWTGIEYGKFGGQELALDYATNGRRWAEAYLPYFIIFTTGYWTQLSLYWILGTFTTDVKASSRTGGLFRAFETAGQAVSYAINSNTGDKRIPLYVLGVLWVLAVPCMVGLISLIPERPAEKDDVVDDETDGSVSRDSALDAEVMAEQAR</sequence>
<feature type="transmembrane region" description="Helical" evidence="6">
    <location>
        <begin position="331"/>
        <end position="349"/>
    </location>
</feature>
<reference evidence="7 8" key="1">
    <citation type="submission" date="2017-05" db="EMBL/GenBank/DDBJ databases">
        <title>The Genome Sequence of Tsuchiyaea wingfieldii DSM 27421.</title>
        <authorList>
            <person name="Cuomo C."/>
            <person name="Passer A."/>
            <person name="Billmyre B."/>
            <person name="Heitman J."/>
        </authorList>
    </citation>
    <scope>NUCLEOTIDE SEQUENCE [LARGE SCALE GENOMIC DNA]</scope>
    <source>
        <strain evidence="7 8">DSM 27421</strain>
    </source>
</reference>
<dbReference type="AlphaFoldDB" id="A0A5D3AU87"/>
<dbReference type="Gene3D" id="1.20.1250.20">
    <property type="entry name" value="MFS general substrate transporter like domains"/>
    <property type="match status" value="1"/>
</dbReference>
<dbReference type="GO" id="GO:0016020">
    <property type="term" value="C:membrane"/>
    <property type="evidence" value="ECO:0007669"/>
    <property type="project" value="UniProtKB-SubCell"/>
</dbReference>
<dbReference type="GO" id="GO:0022857">
    <property type="term" value="F:transmembrane transporter activity"/>
    <property type="evidence" value="ECO:0007669"/>
    <property type="project" value="InterPro"/>
</dbReference>
<comment type="caution">
    <text evidence="7">The sequence shown here is derived from an EMBL/GenBank/DDBJ whole genome shotgun (WGS) entry which is preliminary data.</text>
</comment>
<keyword evidence="8" id="KW-1185">Reference proteome</keyword>
<feature type="transmembrane region" description="Helical" evidence="6">
    <location>
        <begin position="217"/>
        <end position="238"/>
    </location>
</feature>
<dbReference type="SUPFAM" id="SSF103473">
    <property type="entry name" value="MFS general substrate transporter"/>
    <property type="match status" value="1"/>
</dbReference>
<dbReference type="Proteomes" id="UP000322245">
    <property type="component" value="Unassembled WGS sequence"/>
</dbReference>
<feature type="transmembrane region" description="Helical" evidence="6">
    <location>
        <begin position="405"/>
        <end position="426"/>
    </location>
</feature>
<organism evidence="7 8">
    <name type="scientific">Cryptococcus floricola</name>
    <dbReference type="NCBI Taxonomy" id="2591691"/>
    <lineage>
        <taxon>Eukaryota</taxon>
        <taxon>Fungi</taxon>
        <taxon>Dikarya</taxon>
        <taxon>Basidiomycota</taxon>
        <taxon>Agaricomycotina</taxon>
        <taxon>Tremellomycetes</taxon>
        <taxon>Tremellales</taxon>
        <taxon>Cryptococcaceae</taxon>
        <taxon>Cryptococcus</taxon>
    </lineage>
</organism>
<keyword evidence="2 6" id="KW-0812">Transmembrane</keyword>
<dbReference type="InterPro" id="IPR051617">
    <property type="entry name" value="UNC-93-like_regulator"/>
</dbReference>
<accession>A0A5D3AU87</accession>
<evidence type="ECO:0000313" key="7">
    <source>
        <dbReference type="EMBL" id="TYJ54194.1"/>
    </source>
</evidence>
<feature type="transmembrane region" description="Helical" evidence="6">
    <location>
        <begin position="54"/>
        <end position="75"/>
    </location>
</feature>
<proteinExistence type="predicted"/>